<dbReference type="Pfam" id="PF16811">
    <property type="entry name" value="TAtT"/>
    <property type="match status" value="1"/>
</dbReference>
<dbReference type="InterPro" id="IPR038537">
    <property type="entry name" value="TatT_sf"/>
</dbReference>
<keyword evidence="1" id="KW-0732">Signal</keyword>
<evidence type="ECO:0000256" key="1">
    <source>
        <dbReference type="SAM" id="SignalP"/>
    </source>
</evidence>
<evidence type="ECO:0008006" key="4">
    <source>
        <dbReference type="Google" id="ProtNLM"/>
    </source>
</evidence>
<sequence>MLPHHCFPLLRCSIVLLGSCLLCLASQGCSTLGQGTAVRLIGHMAERGMPAYLRETDLLLAESALAASLKLTEALLESAPTDTRLLLQVVQGLAGYTYAFVEVQREAALGRDAALVTLHTQRAQHFYQRGLYYGGRLLSQYHAPLAQVATLPLETLQRHLEQLNREAVPALFWTSFCWGGTLNLSRTSLETATALPRLQALLSRLLVLDETYFDGAPHLLQAVQAASFSATLGGDPTQAQHHFARAQRLSQGRLLLVPLLEAQYYAVQIQDRALFTQRLRAILETPETVFPAQGLLNAVARHRAALLLRRIDELFF</sequence>
<dbReference type="Gene3D" id="1.25.40.920">
    <property type="entry name" value="TRAP transporter T-component"/>
    <property type="match status" value="1"/>
</dbReference>
<gene>
    <name evidence="2" type="ORF">FJZ47_00990</name>
</gene>
<feature type="signal peptide" evidence="1">
    <location>
        <begin position="1"/>
        <end position="25"/>
    </location>
</feature>
<dbReference type="Proteomes" id="UP000712673">
    <property type="component" value="Unassembled WGS sequence"/>
</dbReference>
<feature type="chain" id="PRO_5038103235" description="TRAP transporter T-component" evidence="1">
    <location>
        <begin position="26"/>
        <end position="316"/>
    </location>
</feature>
<organism evidence="2 3">
    <name type="scientific">Tectimicrobiota bacterium</name>
    <dbReference type="NCBI Taxonomy" id="2528274"/>
    <lineage>
        <taxon>Bacteria</taxon>
        <taxon>Pseudomonadati</taxon>
        <taxon>Nitrospinota/Tectimicrobiota group</taxon>
        <taxon>Candidatus Tectimicrobiota</taxon>
    </lineage>
</organism>
<dbReference type="InterPro" id="IPR031823">
    <property type="entry name" value="TatT"/>
</dbReference>
<evidence type="ECO:0000313" key="3">
    <source>
        <dbReference type="Proteomes" id="UP000712673"/>
    </source>
</evidence>
<name>A0A937VYS2_UNCTE</name>
<reference evidence="2" key="1">
    <citation type="submission" date="2019-03" db="EMBL/GenBank/DDBJ databases">
        <title>Lake Tanganyika Metagenome-Assembled Genomes (MAGs).</title>
        <authorList>
            <person name="Tran P."/>
        </authorList>
    </citation>
    <scope>NUCLEOTIDE SEQUENCE</scope>
    <source>
        <strain evidence="2">K_DeepCast_65m_m2_066</strain>
    </source>
</reference>
<evidence type="ECO:0000313" key="2">
    <source>
        <dbReference type="EMBL" id="MBM3222369.1"/>
    </source>
</evidence>
<comment type="caution">
    <text evidence="2">The sequence shown here is derived from an EMBL/GenBank/DDBJ whole genome shotgun (WGS) entry which is preliminary data.</text>
</comment>
<dbReference type="EMBL" id="VGLS01000013">
    <property type="protein sequence ID" value="MBM3222369.1"/>
    <property type="molecule type" value="Genomic_DNA"/>
</dbReference>
<accession>A0A937VYS2</accession>
<protein>
    <recommendedName>
        <fullName evidence="4">TRAP transporter T-component</fullName>
    </recommendedName>
</protein>
<dbReference type="AlphaFoldDB" id="A0A937VYS2"/>
<proteinExistence type="predicted"/>